<feature type="non-terminal residue" evidence="2">
    <location>
        <position position="1"/>
    </location>
</feature>
<reference evidence="2" key="1">
    <citation type="journal article" date="2012" name="Proc. Natl. Acad. Sci. U.S.A.">
        <title>Antigenic diversity is generated by distinct evolutionary mechanisms in African trypanosome species.</title>
        <authorList>
            <person name="Jackson A.P."/>
            <person name="Berry A."/>
            <person name="Aslett M."/>
            <person name="Allison H.C."/>
            <person name="Burton P."/>
            <person name="Vavrova-Anderson J."/>
            <person name="Brown R."/>
            <person name="Browne H."/>
            <person name="Corton N."/>
            <person name="Hauser H."/>
            <person name="Gamble J."/>
            <person name="Gilderthorp R."/>
            <person name="Marcello L."/>
            <person name="McQuillan J."/>
            <person name="Otto T.D."/>
            <person name="Quail M.A."/>
            <person name="Sanders M.J."/>
            <person name="van Tonder A."/>
            <person name="Ginger M.L."/>
            <person name="Field M.C."/>
            <person name="Barry J.D."/>
            <person name="Hertz-Fowler C."/>
            <person name="Berriman M."/>
        </authorList>
    </citation>
    <scope>NUCLEOTIDE SEQUENCE</scope>
    <source>
        <strain evidence="2">Y486</strain>
    </source>
</reference>
<dbReference type="EMBL" id="HE573026">
    <property type="protein sequence ID" value="CCC51877.1"/>
    <property type="molecule type" value="Genomic_DNA"/>
</dbReference>
<evidence type="ECO:0008006" key="3">
    <source>
        <dbReference type="Google" id="ProtNLM"/>
    </source>
</evidence>
<feature type="region of interest" description="Disordered" evidence="1">
    <location>
        <begin position="1"/>
        <end position="76"/>
    </location>
</feature>
<dbReference type="AlphaFoldDB" id="G0U7L9"/>
<feature type="non-terminal residue" evidence="2">
    <location>
        <position position="562"/>
    </location>
</feature>
<protein>
    <recommendedName>
        <fullName evidence="3">PSP1 C-terminal domain-containing protein</fullName>
    </recommendedName>
</protein>
<proteinExistence type="predicted"/>
<organism evidence="2">
    <name type="scientific">Trypanosoma vivax (strain Y486)</name>
    <dbReference type="NCBI Taxonomy" id="1055687"/>
    <lineage>
        <taxon>Eukaryota</taxon>
        <taxon>Discoba</taxon>
        <taxon>Euglenozoa</taxon>
        <taxon>Kinetoplastea</taxon>
        <taxon>Metakinetoplastina</taxon>
        <taxon>Trypanosomatida</taxon>
        <taxon>Trypanosomatidae</taxon>
        <taxon>Trypanosoma</taxon>
        <taxon>Duttonella</taxon>
    </lineage>
</organism>
<dbReference type="PANTHER" id="PTHR43830">
    <property type="entry name" value="PROTEIN PSP1"/>
    <property type="match status" value="1"/>
</dbReference>
<sequence>AQESLPSRVHSPFSVARGGAASPLSRRPPVTFNGGTERDNYSPTRSVMSPYRRDVRDGSEPRREGTNVDGESTTVGNLTVHPRFRHRVSTSQTGLSYHNCGTLSPTHSRMSSREQFSWDSQTWNNALPDPPFLNDPSKEYLCIAQTSGVPSHASPVIGPQKHVRSFAAWNKNDVETFGERSEPGAGSPLHYSGYIPPADATNPVTDGGYETAPLGHQQSFSLISHVDVQNQGTECGMPTSAPSAPVNNESTERMSRGPLMTHVLVAFKNLYGVYYVPQSEMGTFDVGDLVSVESFTGENTGKVIRDLTDVMRDDAARPEAIRHHPTEVLWPEDPAKALEATDPETGKLKLLRLPRVVRRGMNKGKKRLYYARRRDNEAYDVCQRLVREHSFNLNISWVEYQVDFKRITVFCMKDSSNASPSEMTAFTQQLTTSLRGSAVELIFSNDTPDALDVTRTITNGAFYGFYNEAMARMKEIESLQQQSQAHQQGQAQVQARVSGPSTQRAGCSAGGRAPICVPRPYHEASLGCIGHPPVVSMFGVPPTFPQPLPAMMTPLSMNQLYQ</sequence>
<evidence type="ECO:0000313" key="2">
    <source>
        <dbReference type="EMBL" id="CCC51877.1"/>
    </source>
</evidence>
<dbReference type="PANTHER" id="PTHR43830:SF4">
    <property type="entry name" value="PSP1 C-TERMINAL DOMAIN-CONTAINING PROTEIN"/>
    <property type="match status" value="1"/>
</dbReference>
<gene>
    <name evidence="2" type="ORF">TVY486_1009220</name>
</gene>
<feature type="compositionally biased region" description="Basic and acidic residues" evidence="1">
    <location>
        <begin position="51"/>
        <end position="66"/>
    </location>
</feature>
<dbReference type="GO" id="GO:0005737">
    <property type="term" value="C:cytoplasm"/>
    <property type="evidence" value="ECO:0007669"/>
    <property type="project" value="TreeGrafter"/>
</dbReference>
<dbReference type="InterPro" id="IPR047767">
    <property type="entry name" value="PSP1-like"/>
</dbReference>
<name>G0U7L9_TRYVY</name>
<accession>G0U7L9</accession>
<evidence type="ECO:0000256" key="1">
    <source>
        <dbReference type="SAM" id="MobiDB-lite"/>
    </source>
</evidence>